<feature type="site" description="Stabilizes the phosphoryl group" evidence="9">
    <location>
        <position position="105"/>
    </location>
</feature>
<dbReference type="EMBL" id="JAJTTA010000003">
    <property type="protein sequence ID" value="MCF0042225.1"/>
    <property type="molecule type" value="Genomic_DNA"/>
</dbReference>
<evidence type="ECO:0000256" key="7">
    <source>
        <dbReference type="PIRNR" id="PIRNR004682"/>
    </source>
</evidence>
<comment type="similarity">
    <text evidence="7">Belongs to the gmhB family.</text>
</comment>
<keyword evidence="4 7" id="KW-0378">Hydrolase</keyword>
<gene>
    <name evidence="11" type="ORF">LXM24_19110</name>
</gene>
<evidence type="ECO:0000256" key="5">
    <source>
        <dbReference type="ARBA" id="ARBA00023277"/>
    </source>
</evidence>
<feature type="site" description="Stabilizes the phosphoryl group" evidence="9">
    <location>
        <position position="55"/>
    </location>
</feature>
<dbReference type="SUPFAM" id="SSF56784">
    <property type="entry name" value="HAD-like"/>
    <property type="match status" value="1"/>
</dbReference>
<reference evidence="11" key="1">
    <citation type="submission" date="2021-12" db="EMBL/GenBank/DDBJ databases">
        <title>Novel species in genus Dyadobacter.</title>
        <authorList>
            <person name="Ma C."/>
        </authorList>
    </citation>
    <scope>NUCLEOTIDE SEQUENCE</scope>
    <source>
        <strain evidence="11">CY399</strain>
    </source>
</reference>
<feature type="binding site" evidence="10">
    <location>
        <position position="14"/>
    </location>
    <ligand>
        <name>Mg(2+)</name>
        <dbReference type="ChEBI" id="CHEBI:18420"/>
    </ligand>
</feature>
<evidence type="ECO:0000313" key="12">
    <source>
        <dbReference type="Proteomes" id="UP001139700"/>
    </source>
</evidence>
<dbReference type="Proteomes" id="UP001139700">
    <property type="component" value="Unassembled WGS sequence"/>
</dbReference>
<evidence type="ECO:0000256" key="10">
    <source>
        <dbReference type="PIRSR" id="PIRSR004682-4"/>
    </source>
</evidence>
<dbReference type="CDD" id="cd07503">
    <property type="entry name" value="HAD_HisB-N"/>
    <property type="match status" value="1"/>
</dbReference>
<feature type="active site" description="Proton donor" evidence="8">
    <location>
        <position position="14"/>
    </location>
</feature>
<dbReference type="NCBIfam" id="TIGR01662">
    <property type="entry name" value="HAD-SF-IIIA"/>
    <property type="match status" value="1"/>
</dbReference>
<dbReference type="GO" id="GO:0016791">
    <property type="term" value="F:phosphatase activity"/>
    <property type="evidence" value="ECO:0007669"/>
    <property type="project" value="InterPro"/>
</dbReference>
<evidence type="ECO:0000256" key="1">
    <source>
        <dbReference type="ARBA" id="ARBA00004496"/>
    </source>
</evidence>
<dbReference type="InterPro" id="IPR004446">
    <property type="entry name" value="Heptose_bisP_phosphatase"/>
</dbReference>
<dbReference type="PANTHER" id="PTHR42891:SF1">
    <property type="entry name" value="D-GLYCERO-BETA-D-MANNO-HEPTOSE-1,7-BISPHOSPHATE 7-PHOSPHATASE"/>
    <property type="match status" value="1"/>
</dbReference>
<dbReference type="AlphaFoldDB" id="A0A9X1PEF6"/>
<name>A0A9X1PEF6_9BACT</name>
<proteinExistence type="inferred from homology"/>
<accession>A0A9X1PEF6</accession>
<dbReference type="InterPro" id="IPR006549">
    <property type="entry name" value="HAD-SF_hydro_IIIA"/>
</dbReference>
<organism evidence="11 12">
    <name type="scientific">Dyadobacter fanqingshengii</name>
    <dbReference type="NCBI Taxonomy" id="2906443"/>
    <lineage>
        <taxon>Bacteria</taxon>
        <taxon>Pseudomonadati</taxon>
        <taxon>Bacteroidota</taxon>
        <taxon>Cytophagia</taxon>
        <taxon>Cytophagales</taxon>
        <taxon>Spirosomataceae</taxon>
        <taxon>Dyadobacter</taxon>
    </lineage>
</organism>
<dbReference type="InterPro" id="IPR036412">
    <property type="entry name" value="HAD-like_sf"/>
</dbReference>
<dbReference type="PIRSF" id="PIRSF004682">
    <property type="entry name" value="GmhB"/>
    <property type="match status" value="1"/>
</dbReference>
<feature type="active site" description="Nucleophile" evidence="8">
    <location>
        <position position="12"/>
    </location>
</feature>
<dbReference type="GO" id="GO:0005975">
    <property type="term" value="P:carbohydrate metabolic process"/>
    <property type="evidence" value="ECO:0007669"/>
    <property type="project" value="InterPro"/>
</dbReference>
<evidence type="ECO:0000256" key="8">
    <source>
        <dbReference type="PIRSR" id="PIRSR004682-1"/>
    </source>
</evidence>
<feature type="binding site" evidence="10">
    <location>
        <position position="12"/>
    </location>
    <ligand>
        <name>Mg(2+)</name>
        <dbReference type="ChEBI" id="CHEBI:18420"/>
    </ligand>
</feature>
<evidence type="ECO:0000256" key="9">
    <source>
        <dbReference type="PIRSR" id="PIRSR004682-3"/>
    </source>
</evidence>
<protein>
    <recommendedName>
        <fullName evidence="6 7">D,D-heptose 1,7-bisphosphate phosphatase</fullName>
        <ecNumber evidence="7">3.1.3.-</ecNumber>
    </recommendedName>
</protein>
<keyword evidence="2 7" id="KW-0963">Cytoplasm</keyword>
<comment type="caution">
    <text evidence="11">The sequence shown here is derived from an EMBL/GenBank/DDBJ whole genome shotgun (WGS) entry which is preliminary data.</text>
</comment>
<dbReference type="InterPro" id="IPR006543">
    <property type="entry name" value="Histidinol-phos"/>
</dbReference>
<dbReference type="GO" id="GO:0005737">
    <property type="term" value="C:cytoplasm"/>
    <property type="evidence" value="ECO:0007669"/>
    <property type="project" value="UniProtKB-SubCell"/>
</dbReference>
<comment type="cofactor">
    <cofactor evidence="10">
        <name>Mg(2+)</name>
        <dbReference type="ChEBI" id="CHEBI:18420"/>
    </cofactor>
</comment>
<comment type="subcellular location">
    <subcellularLocation>
        <location evidence="1 7">Cytoplasm</location>
    </subcellularLocation>
</comment>
<sequence length="179" mass="19659">MSLPKTKCIFLDRDGVLNEDCPDYLYDLEKLVIPEGVVEALKALKEAGYLLVVITNQAGIAKGLYNADNVYAIHEAMQQASGNALDDLYFSPYHPNVSGVSLSRKPGSLMLEKAIAKYNIDVEQSWMIGDRDRDMEAGRNAGVRTIQIVPETVKSTGDFAAVSLFEAAKIILEGKFQTL</sequence>
<dbReference type="PANTHER" id="PTHR42891">
    <property type="entry name" value="D-GLYCERO-BETA-D-MANNO-HEPTOSE-1,7-BISPHOSPHATE 7-PHOSPHATASE"/>
    <property type="match status" value="1"/>
</dbReference>
<keyword evidence="3 10" id="KW-0479">Metal-binding</keyword>
<dbReference type="EC" id="3.1.3.-" evidence="7"/>
<feature type="site" description="Contributes to substrate recognition" evidence="9">
    <location>
        <position position="104"/>
    </location>
</feature>
<evidence type="ECO:0000256" key="6">
    <source>
        <dbReference type="ARBA" id="ARBA00031828"/>
    </source>
</evidence>
<dbReference type="GO" id="GO:0046872">
    <property type="term" value="F:metal ion binding"/>
    <property type="evidence" value="ECO:0007669"/>
    <property type="project" value="UniProtKB-KW"/>
</dbReference>
<keyword evidence="12" id="KW-1185">Reference proteome</keyword>
<dbReference type="InterPro" id="IPR023214">
    <property type="entry name" value="HAD_sf"/>
</dbReference>
<dbReference type="NCBIfam" id="TIGR01656">
    <property type="entry name" value="Histidinol-ppas"/>
    <property type="match status" value="1"/>
</dbReference>
<dbReference type="Gene3D" id="3.40.50.1000">
    <property type="entry name" value="HAD superfamily/HAD-like"/>
    <property type="match status" value="1"/>
</dbReference>
<evidence type="ECO:0000313" key="11">
    <source>
        <dbReference type="EMBL" id="MCF0042225.1"/>
    </source>
</evidence>
<evidence type="ECO:0000256" key="4">
    <source>
        <dbReference type="ARBA" id="ARBA00022801"/>
    </source>
</evidence>
<evidence type="ECO:0000256" key="3">
    <source>
        <dbReference type="ARBA" id="ARBA00022723"/>
    </source>
</evidence>
<evidence type="ECO:0000256" key="2">
    <source>
        <dbReference type="ARBA" id="ARBA00022490"/>
    </source>
</evidence>
<dbReference type="Pfam" id="PF13242">
    <property type="entry name" value="Hydrolase_like"/>
    <property type="match status" value="1"/>
</dbReference>
<dbReference type="RefSeq" id="WP_234615090.1">
    <property type="nucleotide sequence ID" value="NZ_CP098806.1"/>
</dbReference>
<feature type="binding site" evidence="10">
    <location>
        <position position="130"/>
    </location>
    <ligand>
        <name>Mg(2+)</name>
        <dbReference type="ChEBI" id="CHEBI:18420"/>
    </ligand>
</feature>
<keyword evidence="5 7" id="KW-0119">Carbohydrate metabolism</keyword>
<keyword evidence="10" id="KW-0460">Magnesium</keyword>